<proteinExistence type="predicted"/>
<organism evidence="1 2">
    <name type="scientific">Panagrolaimus sp. JU765</name>
    <dbReference type="NCBI Taxonomy" id="591449"/>
    <lineage>
        <taxon>Eukaryota</taxon>
        <taxon>Metazoa</taxon>
        <taxon>Ecdysozoa</taxon>
        <taxon>Nematoda</taxon>
        <taxon>Chromadorea</taxon>
        <taxon>Rhabditida</taxon>
        <taxon>Tylenchina</taxon>
        <taxon>Panagrolaimomorpha</taxon>
        <taxon>Panagrolaimoidea</taxon>
        <taxon>Panagrolaimidae</taxon>
        <taxon>Panagrolaimus</taxon>
    </lineage>
</organism>
<dbReference type="WBParaSite" id="JU765_v2.g20109.t1">
    <property type="protein sequence ID" value="JU765_v2.g20109.t1"/>
    <property type="gene ID" value="JU765_v2.g20109"/>
</dbReference>
<protein>
    <submittedName>
        <fullName evidence="2">Peptidase S1 domain-containing protein</fullName>
    </submittedName>
</protein>
<dbReference type="Proteomes" id="UP000887576">
    <property type="component" value="Unplaced"/>
</dbReference>
<name>A0AC34QX19_9BILA</name>
<evidence type="ECO:0000313" key="2">
    <source>
        <dbReference type="WBParaSite" id="JU765_v2.g20109.t1"/>
    </source>
</evidence>
<accession>A0AC34QX19</accession>
<sequence length="329" mass="38036">MEDFCYDLLKYFVPRFFRAKVWDDASEIYILKITNHSSLRLFAAMPGSDKMILVLMALFLMIGFNKAAIRKCPEVSSQMVSSMKSNLTGSILSEQDWPWVLRYAVIGDRDGQLLQHNCVGTVLPRRWIMLPEWCFKDIKTKDSQSFSLSGTEPMSNLSYYRDHSPPEKDENPLNNILLFETSQQMNFTSSFSPGCLKKNYVLADDEIFAVAGWMHFMANSTIEDVGILETKKHYRFFRQKNDDACRALKPAGMSDEYYNKNIICVGGDFEEGAYRFGSPLMIVRNNQWFVIGYSTYYKPDSSDRMLFTRIDRFCDWLSTAFFGEIACID</sequence>
<evidence type="ECO:0000313" key="1">
    <source>
        <dbReference type="Proteomes" id="UP000887576"/>
    </source>
</evidence>
<reference evidence="2" key="1">
    <citation type="submission" date="2022-11" db="UniProtKB">
        <authorList>
            <consortium name="WormBaseParasite"/>
        </authorList>
    </citation>
    <scope>IDENTIFICATION</scope>
</reference>